<dbReference type="PANTHER" id="PTHR10434:SF11">
    <property type="entry name" value="1-ACYL-SN-GLYCEROL-3-PHOSPHATE ACYLTRANSFERASE"/>
    <property type="match status" value="1"/>
</dbReference>
<evidence type="ECO:0000256" key="1">
    <source>
        <dbReference type="ARBA" id="ARBA00022679"/>
    </source>
</evidence>
<sequence length="256" mass="28721">MAFRVSRRLLRLICENLPTIDIKVLGVNNLETVKGNPAIYAFSPHGGHSEDAIVYWTVSDQAETPIAFPAALKPWWTDKRLNLVGKMYAPMIPIARKKDGASREEVKESVNNLVALLNDGYSTVLAAEGTRRSKPFLERRVTSGLADLALRSGAPVVPVVLRGFSHIQTKDDRFPKLLPERREDGELHRRHVLVYFGEPVSFPQVDDPRRPDRLPVMHRLDAIYQGIYEGLEQAPYSDIWDQSLSTSEVDNVVAPG</sequence>
<dbReference type="GO" id="GO:0003841">
    <property type="term" value="F:1-acylglycerol-3-phosphate O-acyltransferase activity"/>
    <property type="evidence" value="ECO:0007669"/>
    <property type="project" value="TreeGrafter"/>
</dbReference>
<evidence type="ECO:0000256" key="2">
    <source>
        <dbReference type="ARBA" id="ARBA00023315"/>
    </source>
</evidence>
<dbReference type="Pfam" id="PF01553">
    <property type="entry name" value="Acyltransferase"/>
    <property type="match status" value="1"/>
</dbReference>
<evidence type="ECO:0000259" key="3">
    <source>
        <dbReference type="SMART" id="SM00563"/>
    </source>
</evidence>
<keyword evidence="2" id="KW-0012">Acyltransferase</keyword>
<organism evidence="4 5">
    <name type="scientific">Candidatus Roizmanbacteria bacterium RIFCSPLOWO2_02_FULL_36_11</name>
    <dbReference type="NCBI Taxonomy" id="1802071"/>
    <lineage>
        <taxon>Bacteria</taxon>
        <taxon>Candidatus Roizmaniibacteriota</taxon>
    </lineage>
</organism>
<keyword evidence="1" id="KW-0808">Transferase</keyword>
<comment type="caution">
    <text evidence="4">The sequence shown here is derived from an EMBL/GenBank/DDBJ whole genome shotgun (WGS) entry which is preliminary data.</text>
</comment>
<dbReference type="EMBL" id="MGAV01000001">
    <property type="protein sequence ID" value="OGK55603.1"/>
    <property type="molecule type" value="Genomic_DNA"/>
</dbReference>
<dbReference type="PANTHER" id="PTHR10434">
    <property type="entry name" value="1-ACYL-SN-GLYCEROL-3-PHOSPHATE ACYLTRANSFERASE"/>
    <property type="match status" value="1"/>
</dbReference>
<dbReference type="SUPFAM" id="SSF69593">
    <property type="entry name" value="Glycerol-3-phosphate (1)-acyltransferase"/>
    <property type="match status" value="1"/>
</dbReference>
<evidence type="ECO:0000313" key="5">
    <source>
        <dbReference type="Proteomes" id="UP000177418"/>
    </source>
</evidence>
<feature type="domain" description="Phospholipid/glycerol acyltransferase" evidence="3">
    <location>
        <begin position="38"/>
        <end position="164"/>
    </location>
</feature>
<dbReference type="AlphaFoldDB" id="A0A1F7JJ12"/>
<gene>
    <name evidence="4" type="ORF">A3H78_01470</name>
</gene>
<evidence type="ECO:0000313" key="4">
    <source>
        <dbReference type="EMBL" id="OGK55603.1"/>
    </source>
</evidence>
<dbReference type="GO" id="GO:0006654">
    <property type="term" value="P:phosphatidic acid biosynthetic process"/>
    <property type="evidence" value="ECO:0007669"/>
    <property type="project" value="TreeGrafter"/>
</dbReference>
<reference evidence="4 5" key="1">
    <citation type="journal article" date="2016" name="Nat. Commun.">
        <title>Thousands of microbial genomes shed light on interconnected biogeochemical processes in an aquifer system.</title>
        <authorList>
            <person name="Anantharaman K."/>
            <person name="Brown C.T."/>
            <person name="Hug L.A."/>
            <person name="Sharon I."/>
            <person name="Castelle C.J."/>
            <person name="Probst A.J."/>
            <person name="Thomas B.C."/>
            <person name="Singh A."/>
            <person name="Wilkins M.J."/>
            <person name="Karaoz U."/>
            <person name="Brodie E.L."/>
            <person name="Williams K.H."/>
            <person name="Hubbard S.S."/>
            <person name="Banfield J.F."/>
        </authorList>
    </citation>
    <scope>NUCLEOTIDE SEQUENCE [LARGE SCALE GENOMIC DNA]</scope>
</reference>
<accession>A0A1F7JJ12</accession>
<dbReference type="InterPro" id="IPR002123">
    <property type="entry name" value="Plipid/glycerol_acylTrfase"/>
</dbReference>
<dbReference type="SMART" id="SM00563">
    <property type="entry name" value="PlsC"/>
    <property type="match status" value="1"/>
</dbReference>
<protein>
    <recommendedName>
        <fullName evidence="3">Phospholipid/glycerol acyltransferase domain-containing protein</fullName>
    </recommendedName>
</protein>
<name>A0A1F7JJ12_9BACT</name>
<dbReference type="CDD" id="cd07989">
    <property type="entry name" value="LPLAT_AGPAT-like"/>
    <property type="match status" value="1"/>
</dbReference>
<dbReference type="Proteomes" id="UP000177418">
    <property type="component" value="Unassembled WGS sequence"/>
</dbReference>
<proteinExistence type="predicted"/>